<dbReference type="AlphaFoldDB" id="A0A3S1C6U0"/>
<protein>
    <recommendedName>
        <fullName evidence="1">Putative beta-lactamase-inhibitor-like PepSY-like domain-containing protein</fullName>
    </recommendedName>
</protein>
<reference evidence="2" key="2">
    <citation type="journal article" date="2019" name="Genome Biol. Evol.">
        <title>Day and night: Metabolic profiles and evolutionary relationships of six axenic non-marine cyanobacteria.</title>
        <authorList>
            <person name="Will S.E."/>
            <person name="Henke P."/>
            <person name="Boedeker C."/>
            <person name="Huang S."/>
            <person name="Brinkmann H."/>
            <person name="Rohde M."/>
            <person name="Jarek M."/>
            <person name="Friedl T."/>
            <person name="Seufert S."/>
            <person name="Schumacher M."/>
            <person name="Overmann J."/>
            <person name="Neumann-Schaal M."/>
            <person name="Petersen J."/>
        </authorList>
    </citation>
    <scope>NUCLEOTIDE SEQUENCE [LARGE SCALE GENOMIC DNA]</scope>
    <source>
        <strain evidence="2">PCC 7102</strain>
    </source>
</reference>
<reference evidence="2" key="1">
    <citation type="submission" date="2018-12" db="EMBL/GenBank/DDBJ databases">
        <authorList>
            <person name="Will S."/>
            <person name="Neumann-Schaal M."/>
            <person name="Henke P."/>
        </authorList>
    </citation>
    <scope>NUCLEOTIDE SEQUENCE</scope>
    <source>
        <strain evidence="2">PCC 7102</strain>
    </source>
</reference>
<organism evidence="2 3">
    <name type="scientific">Dulcicalothrix desertica PCC 7102</name>
    <dbReference type="NCBI Taxonomy" id="232991"/>
    <lineage>
        <taxon>Bacteria</taxon>
        <taxon>Bacillati</taxon>
        <taxon>Cyanobacteriota</taxon>
        <taxon>Cyanophyceae</taxon>
        <taxon>Nostocales</taxon>
        <taxon>Calotrichaceae</taxon>
        <taxon>Dulcicalothrix</taxon>
    </lineage>
</organism>
<accession>A0A3S1C6U0</accession>
<dbReference type="Proteomes" id="UP000271624">
    <property type="component" value="Unassembled WGS sequence"/>
</dbReference>
<dbReference type="InterPro" id="IPR021533">
    <property type="entry name" value="PepSY-like"/>
</dbReference>
<evidence type="ECO:0000313" key="3">
    <source>
        <dbReference type="Proteomes" id="UP000271624"/>
    </source>
</evidence>
<gene>
    <name evidence="2" type="ORF">DSM106972_082030</name>
</gene>
<proteinExistence type="predicted"/>
<keyword evidence="3" id="KW-1185">Reference proteome</keyword>
<name>A0A3S1C6U0_9CYAN</name>
<feature type="domain" description="Putative beta-lactamase-inhibitor-like PepSY-like" evidence="1">
    <location>
        <begin position="60"/>
        <end position="145"/>
    </location>
</feature>
<dbReference type="OrthoDB" id="3576271at2"/>
<dbReference type="Pfam" id="PF11396">
    <property type="entry name" value="PepSY_like"/>
    <property type="match status" value="1"/>
</dbReference>
<dbReference type="SUPFAM" id="SSF160574">
    <property type="entry name" value="BT0923-like"/>
    <property type="match status" value="1"/>
</dbReference>
<dbReference type="RefSeq" id="WP_127086242.1">
    <property type="nucleotide sequence ID" value="NZ_RSCL01000030.1"/>
</dbReference>
<dbReference type="EMBL" id="RSCL01000030">
    <property type="protein sequence ID" value="RUS97984.1"/>
    <property type="molecule type" value="Genomic_DNA"/>
</dbReference>
<dbReference type="Gene3D" id="3.10.450.360">
    <property type="match status" value="1"/>
</dbReference>
<sequence length="153" mass="18034">MLEKVIFVWAISALLFVLFNACSNLENSRKQILVPTVVEKAFNTKYSPDISRTWQKHYYGYEAVFIQNNIKYEAEFSANGEWLETEYYVSEKEFPEAVLQKIKKQRPNFVITKYEIEITPKGIFYEVDITDGEIEEELYFDEKGNPAPDLYED</sequence>
<comment type="caution">
    <text evidence="2">The sequence shown here is derived from an EMBL/GenBank/DDBJ whole genome shotgun (WGS) entry which is preliminary data.</text>
</comment>
<evidence type="ECO:0000313" key="2">
    <source>
        <dbReference type="EMBL" id="RUS97984.1"/>
    </source>
</evidence>
<evidence type="ECO:0000259" key="1">
    <source>
        <dbReference type="Pfam" id="PF11396"/>
    </source>
</evidence>